<protein>
    <recommendedName>
        <fullName evidence="3">Type II toxin-antitoxin system PemK/MazF family toxin</fullName>
    </recommendedName>
</protein>
<dbReference type="Proteomes" id="UP001141327">
    <property type="component" value="Unassembled WGS sequence"/>
</dbReference>
<evidence type="ECO:0000313" key="1">
    <source>
        <dbReference type="EMBL" id="KAJ4452528.1"/>
    </source>
</evidence>
<proteinExistence type="predicted"/>
<comment type="caution">
    <text evidence="1">The sequence shown here is derived from an EMBL/GenBank/DDBJ whole genome shotgun (WGS) entry which is preliminary data.</text>
</comment>
<keyword evidence="2" id="KW-1185">Reference proteome</keyword>
<name>A0ABQ8U1Z5_9EUKA</name>
<accession>A0ABQ8U1Z5</accession>
<evidence type="ECO:0000313" key="2">
    <source>
        <dbReference type="Proteomes" id="UP001141327"/>
    </source>
</evidence>
<reference evidence="1" key="1">
    <citation type="journal article" date="2022" name="bioRxiv">
        <title>Genomics of Preaxostyla Flagellates Illuminates Evolutionary Transitions and the Path Towards Mitochondrial Loss.</title>
        <authorList>
            <person name="Novak L.V.F."/>
            <person name="Treitli S.C."/>
            <person name="Pyrih J."/>
            <person name="Halakuc P."/>
            <person name="Pipaliya S.V."/>
            <person name="Vacek V."/>
            <person name="Brzon O."/>
            <person name="Soukal P."/>
            <person name="Eme L."/>
            <person name="Dacks J.B."/>
            <person name="Karnkowska A."/>
            <person name="Elias M."/>
            <person name="Hampl V."/>
        </authorList>
    </citation>
    <scope>NUCLEOTIDE SEQUENCE</scope>
    <source>
        <strain evidence="1">RCP-MX</strain>
    </source>
</reference>
<evidence type="ECO:0008006" key="3">
    <source>
        <dbReference type="Google" id="ProtNLM"/>
    </source>
</evidence>
<organism evidence="1 2">
    <name type="scientific">Paratrimastix pyriformis</name>
    <dbReference type="NCBI Taxonomy" id="342808"/>
    <lineage>
        <taxon>Eukaryota</taxon>
        <taxon>Metamonada</taxon>
        <taxon>Preaxostyla</taxon>
        <taxon>Paratrimastigidae</taxon>
        <taxon>Paratrimastix</taxon>
    </lineage>
</organism>
<sequence>MLVLRGWGAEFDLWVYRDFPAERIRRGPSRLILLPTANFSRATAKVLMAILSMSTDWGDSHTPRPIGEVMRRADF</sequence>
<dbReference type="EMBL" id="JAPMOS010000467">
    <property type="protein sequence ID" value="KAJ4452528.1"/>
    <property type="molecule type" value="Genomic_DNA"/>
</dbReference>
<gene>
    <name evidence="1" type="ORF">PAPYR_13276</name>
</gene>